<name>A0A5C7ASG8_9FLAO</name>
<proteinExistence type="predicted"/>
<organism evidence="2 3">
    <name type="scientific">Seonamhaeicola algicola</name>
    <dbReference type="NCBI Taxonomy" id="1719036"/>
    <lineage>
        <taxon>Bacteria</taxon>
        <taxon>Pseudomonadati</taxon>
        <taxon>Bacteroidota</taxon>
        <taxon>Flavobacteriia</taxon>
        <taxon>Flavobacteriales</taxon>
        <taxon>Flavobacteriaceae</taxon>
    </lineage>
</organism>
<protein>
    <submittedName>
        <fullName evidence="2">VWA domain-containing protein</fullName>
    </submittedName>
</protein>
<sequence>MSSETVIYIIISGIIALFIALFQYKYKAKLKHKTHTVIFTFLRFLSVFSVLLLLVNPKFNSVKYHTEKPNLVILADNSSSIKHLKRDAQTVRIFNSLKNNTALQNKFNIATYVFGSDLKASDSLQFEEKETNIHAALQQIAHVYKNTNTPTVLITDGNQTYGNDYQFITSRFKQPIYPVIVGDTVTYTDIKIEQLNVNKYAYLKNRFPIEVILVYKGNATVNTKLQIYKGATVVHSEAVRFSKANNSKIVNLTLPANSIGTNTYSAKLVPIENEKNTINNVKNFAVNVIDQKTNIAIVTNILHPDVGALKKSIESNEQRAVSIVKPETYVAQQNDFQLAILYQPDADFKHVYTLLNSLNLNRLVVIGTKTNLAFVNENTSAYSHELLPQIEEYQANFNSNYVPFQIDNIDFESFPPLQSNYGSVNFYVPYQNILTKRVGDVATKESLLATIENESRREAVLFGENIWKWRAQSYLNTKSFTDFDNFTGTLVQYLATAKKRNRLNVDFESFYIGNSNVVINAQFFDKNYVFDTRETLTITVTNTKTDVKTEFPLVLKNNNYQVDLSSLQAGSYNFTVKAHTANISKSGSFTILEYHVEQQFLNANVTKLQLLATNSNGKGYFIDSSNALAEDLINDQRYTAIQKSIKTTIPLIDWKILLAIIALALSAEWFLRKYNGLI</sequence>
<dbReference type="InterPro" id="IPR036465">
    <property type="entry name" value="vWFA_dom_sf"/>
</dbReference>
<reference evidence="3" key="1">
    <citation type="submission" date="2019-08" db="EMBL/GenBank/DDBJ databases">
        <title>Seonamhaeicola sediminis sp. nov., isolated from marine sediment.</title>
        <authorList>
            <person name="Cao W.R."/>
        </authorList>
    </citation>
    <scope>NUCLEOTIDE SEQUENCE [LARGE SCALE GENOMIC DNA]</scope>
    <source>
        <strain evidence="3">Gy8</strain>
    </source>
</reference>
<dbReference type="Proteomes" id="UP000321790">
    <property type="component" value="Unassembled WGS sequence"/>
</dbReference>
<gene>
    <name evidence="2" type="ORF">FUA26_06060</name>
</gene>
<dbReference type="PANTHER" id="PTHR37947:SF1">
    <property type="entry name" value="BLL2462 PROTEIN"/>
    <property type="match status" value="1"/>
</dbReference>
<dbReference type="SUPFAM" id="SSF53300">
    <property type="entry name" value="vWA-like"/>
    <property type="match status" value="1"/>
</dbReference>
<keyword evidence="1" id="KW-1133">Transmembrane helix</keyword>
<dbReference type="PANTHER" id="PTHR37947">
    <property type="entry name" value="BLL2462 PROTEIN"/>
    <property type="match status" value="1"/>
</dbReference>
<keyword evidence="3" id="KW-1185">Reference proteome</keyword>
<evidence type="ECO:0000313" key="2">
    <source>
        <dbReference type="EMBL" id="TXE11630.1"/>
    </source>
</evidence>
<dbReference type="EMBL" id="VOSC01000019">
    <property type="protein sequence ID" value="TXE11630.1"/>
    <property type="molecule type" value="Genomic_DNA"/>
</dbReference>
<dbReference type="OrthoDB" id="9763076at2"/>
<evidence type="ECO:0000256" key="1">
    <source>
        <dbReference type="SAM" id="Phobius"/>
    </source>
</evidence>
<accession>A0A5C7ASG8</accession>
<dbReference type="AlphaFoldDB" id="A0A5C7ASG8"/>
<keyword evidence="1" id="KW-0812">Transmembrane</keyword>
<comment type="caution">
    <text evidence="2">The sequence shown here is derived from an EMBL/GenBank/DDBJ whole genome shotgun (WGS) entry which is preliminary data.</text>
</comment>
<dbReference type="RefSeq" id="WP_147133036.1">
    <property type="nucleotide sequence ID" value="NZ_VOSC01000019.1"/>
</dbReference>
<keyword evidence="1" id="KW-0472">Membrane</keyword>
<feature type="transmembrane region" description="Helical" evidence="1">
    <location>
        <begin position="36"/>
        <end position="55"/>
    </location>
</feature>
<evidence type="ECO:0000313" key="3">
    <source>
        <dbReference type="Proteomes" id="UP000321790"/>
    </source>
</evidence>
<feature type="transmembrane region" description="Helical" evidence="1">
    <location>
        <begin position="6"/>
        <end position="24"/>
    </location>
</feature>